<dbReference type="Proteomes" id="UP000322283">
    <property type="component" value="Unassembled WGS sequence"/>
</dbReference>
<dbReference type="AlphaFoldDB" id="A0AAC9MU93"/>
<dbReference type="Proteomes" id="UP000094598">
    <property type="component" value="Chromosome"/>
</dbReference>
<protein>
    <submittedName>
        <fullName evidence="1">Uncharacterized protein</fullName>
    </submittedName>
</protein>
<reference evidence="2 4" key="2">
    <citation type="submission" date="2019-05" db="EMBL/GenBank/DDBJ databases">
        <title>Genome sequence of Moorella thermoacetica ATCC 33924.</title>
        <authorList>
            <person name="Poehlein A."/>
            <person name="Bengelsdorf F.R."/>
            <person name="Duerre P."/>
            <person name="Daniel R."/>
        </authorList>
    </citation>
    <scope>NUCLEOTIDE SEQUENCE [LARGE SCALE GENOMIC DNA]</scope>
    <source>
        <strain evidence="2 4">ATCC 33924</strain>
    </source>
</reference>
<keyword evidence="4" id="KW-1185">Reference proteome</keyword>
<organism evidence="1 3">
    <name type="scientific">Neomoorella thermoacetica</name>
    <name type="common">Clostridium thermoaceticum</name>
    <dbReference type="NCBI Taxonomy" id="1525"/>
    <lineage>
        <taxon>Bacteria</taxon>
        <taxon>Bacillati</taxon>
        <taxon>Bacillota</taxon>
        <taxon>Clostridia</taxon>
        <taxon>Neomoorellales</taxon>
        <taxon>Neomoorellaceae</taxon>
        <taxon>Neomoorella</taxon>
    </lineage>
</organism>
<evidence type="ECO:0000313" key="1">
    <source>
        <dbReference type="EMBL" id="AOQ23296.1"/>
    </source>
</evidence>
<evidence type="ECO:0000313" key="2">
    <source>
        <dbReference type="EMBL" id="TYL13002.1"/>
    </source>
</evidence>
<gene>
    <name evidence="1" type="ORF">Maut_00836</name>
    <name evidence="2" type="ORF">MTAT_18280</name>
</gene>
<evidence type="ECO:0000313" key="3">
    <source>
        <dbReference type="Proteomes" id="UP000094598"/>
    </source>
</evidence>
<reference evidence="1 3" key="1">
    <citation type="submission" date="2016-08" db="EMBL/GenBank/DDBJ databases">
        <title>Moorella thermoacetica DSM 103132.</title>
        <authorList>
            <person name="Jendresen C.B."/>
            <person name="Redl S.M."/>
            <person name="Jensen T.O."/>
            <person name="Nielsen A.T."/>
        </authorList>
    </citation>
    <scope>NUCLEOTIDE SEQUENCE [LARGE SCALE GENOMIC DNA]</scope>
    <source>
        <strain evidence="1 3">DSM 103132</strain>
    </source>
</reference>
<dbReference type="EMBL" id="VCDX01000005">
    <property type="protein sequence ID" value="TYL13002.1"/>
    <property type="molecule type" value="Genomic_DNA"/>
</dbReference>
<sequence length="43" mass="4979">MVRIFSKEQFRAFIKENNLVTAQDAQEVVKALFGPVWHPNFGD</sequence>
<name>A0AAC9MU93_NEOTH</name>
<evidence type="ECO:0000313" key="4">
    <source>
        <dbReference type="Proteomes" id="UP000322283"/>
    </source>
</evidence>
<proteinExistence type="predicted"/>
<dbReference type="EMBL" id="CP017019">
    <property type="protein sequence ID" value="AOQ23296.1"/>
    <property type="molecule type" value="Genomic_DNA"/>
</dbReference>
<accession>A0AAC9MU93</accession>